<dbReference type="GO" id="GO:0030134">
    <property type="term" value="C:COPII-coated ER to Golgi transport vesicle"/>
    <property type="evidence" value="ECO:0007669"/>
    <property type="project" value="TreeGrafter"/>
</dbReference>
<name>A0A267EGU6_9PLAT</name>
<gene>
    <name evidence="4" type="ORF">BOX15_Mlig027781g1</name>
</gene>
<feature type="compositionally biased region" description="Pro residues" evidence="2">
    <location>
        <begin position="106"/>
        <end position="123"/>
    </location>
</feature>
<dbReference type="SUPFAM" id="SSF47769">
    <property type="entry name" value="SAM/Pointed domain"/>
    <property type="match status" value="1"/>
</dbReference>
<feature type="compositionally biased region" description="Low complexity" evidence="2">
    <location>
        <begin position="170"/>
        <end position="182"/>
    </location>
</feature>
<dbReference type="AlphaFoldDB" id="A0A267EGU6"/>
<feature type="region of interest" description="Disordered" evidence="2">
    <location>
        <begin position="887"/>
        <end position="1068"/>
    </location>
</feature>
<dbReference type="InterPro" id="IPR004177">
    <property type="entry name" value="DDHD_dom"/>
</dbReference>
<dbReference type="SMART" id="SM01127">
    <property type="entry name" value="DDHD"/>
    <property type="match status" value="1"/>
</dbReference>
<feature type="domain" description="DDHD" evidence="3">
    <location>
        <begin position="664"/>
        <end position="874"/>
    </location>
</feature>
<feature type="compositionally biased region" description="Polar residues" evidence="2">
    <location>
        <begin position="887"/>
        <end position="896"/>
    </location>
</feature>
<dbReference type="InterPro" id="IPR013761">
    <property type="entry name" value="SAM/pointed_sf"/>
</dbReference>
<feature type="region of interest" description="Disordered" evidence="2">
    <location>
        <begin position="799"/>
        <end position="820"/>
    </location>
</feature>
<comment type="similarity">
    <text evidence="1">Belongs to the PA-PLA1 family.</text>
</comment>
<feature type="non-terminal residue" evidence="4">
    <location>
        <position position="1"/>
    </location>
</feature>
<dbReference type="PANTHER" id="PTHR23509:SF10">
    <property type="entry name" value="LD21067P"/>
    <property type="match status" value="1"/>
</dbReference>
<dbReference type="SMART" id="SM00454">
    <property type="entry name" value="SAM"/>
    <property type="match status" value="1"/>
</dbReference>
<feature type="compositionally biased region" description="Low complexity" evidence="2">
    <location>
        <begin position="72"/>
        <end position="84"/>
    </location>
</feature>
<sequence>TTTAFTWPSDRAAGMSDHHRASQSRERSATPSGQAAAPSLLFAASNQGIAFELPAMLVPPAPPPPPPPPPAAAAELPSGAASSVVGGGFEELEALDEDSFLGQPAAAPPPAAGAPPPAAPPPSGTGGVRFGGLPQRRWVPPADAAFSGSAAPATAASSTAFSAQPPPPSLASYQQQQQQSGFQPPPVSYSSNSAAGGYQTTAAASAVASSVPAVADPTAGGPPPGLFSGYRPPEAHWFFEQPLDDWDAEAEAGQQRQEKIWMPFTGHDSQRLEQAANSMSEAPVPVDGGRYDAWLPARVKRAAYWQEPDLPIRRCTWFRRAEADSSGVLAPFDEATSEQLELQYRSAVETGAWRREIRLPASLGQADTAFVFQGPADLLQYRVAPATGPGESPGPWTLVRGTGHLVGALPEGEWQPIDHVILLVPDAGAGQHPLGAADRIRRTCADLMRSHFPHRPGRLEFLPAVWRQPPLIDARLMARLTPSSVPRLRRLLGDALAAGEARRLAEAAPGLAAELCRLRSLFAARNPAYSGGFSIAGHGLGGVLAFDVIESSGSASANGDVAQALEAEAEAAAEDAEPQSEETVESVLQRLGLGDLADQFAQEQIDLETLRGFTEQDAKDLSLPLGPRKKLLAYAQAATDASSAAAPAATSTAAPAIADASARLDFAPRALFALGCPLAFFLAARGRTTLGAEFRLPGGACLFNLFHPLDPLAFRLEPLLPQCPARPCLLPHHKGRKRLHLELRDGLARVGADLKARLVDSLRSTWASLQGFAQAHRSVAARPEDDQQLDSLAAELLSDSMQQGQPRQPRTPADPDGEDQESLAAALNNGRRVDFVLQESPIETFNEYLFAVGSHAGYWSSEDTALAILREAYLPLGVRPAALAPSASQSRLSSMTPPLQPPATPPPPPSGFHQQPPPPSGFHQQPPPPSGFHQQPPPPPPPASAAAFYQQKPPPPPPASFYGQAAAPPPPPPQPPMVYKQQQPPPPQPPLTTGNFYQLLAPPPVSAQEVPQPPQQPPPQQPPPQQPPPQQPPPQQPPPPPQPAPAKPSVFGSGPPLTQKGRSLHRKK</sequence>
<dbReference type="Pfam" id="PF00536">
    <property type="entry name" value="SAM_1"/>
    <property type="match status" value="1"/>
</dbReference>
<feature type="region of interest" description="Disordered" evidence="2">
    <location>
        <begin position="55"/>
        <end position="194"/>
    </location>
</feature>
<accession>A0A267EGU6</accession>
<organism evidence="4 5">
    <name type="scientific">Macrostomum lignano</name>
    <dbReference type="NCBI Taxonomy" id="282301"/>
    <lineage>
        <taxon>Eukaryota</taxon>
        <taxon>Metazoa</taxon>
        <taxon>Spiralia</taxon>
        <taxon>Lophotrochozoa</taxon>
        <taxon>Platyhelminthes</taxon>
        <taxon>Rhabditophora</taxon>
        <taxon>Macrostomorpha</taxon>
        <taxon>Macrostomida</taxon>
        <taxon>Macrostomidae</taxon>
        <taxon>Macrostomum</taxon>
    </lineage>
</organism>
<evidence type="ECO:0000256" key="2">
    <source>
        <dbReference type="SAM" id="MobiDB-lite"/>
    </source>
</evidence>
<dbReference type="GO" id="GO:0004620">
    <property type="term" value="F:phospholipase activity"/>
    <property type="evidence" value="ECO:0007669"/>
    <property type="project" value="TreeGrafter"/>
</dbReference>
<feature type="compositionally biased region" description="Pro residues" evidence="2">
    <location>
        <begin position="967"/>
        <end position="976"/>
    </location>
</feature>
<comment type="caution">
    <text evidence="4">The sequence shown here is derived from an EMBL/GenBank/DDBJ whole genome shotgun (WGS) entry which is preliminary data.</text>
</comment>
<dbReference type="GO" id="GO:0046872">
    <property type="term" value="F:metal ion binding"/>
    <property type="evidence" value="ECO:0007669"/>
    <property type="project" value="InterPro"/>
</dbReference>
<evidence type="ECO:0000259" key="3">
    <source>
        <dbReference type="PROSITE" id="PS51043"/>
    </source>
</evidence>
<reference evidence="4 5" key="1">
    <citation type="submission" date="2017-06" db="EMBL/GenBank/DDBJ databases">
        <title>A platform for efficient transgenesis in Macrostomum lignano, a flatworm model organism for stem cell research.</title>
        <authorList>
            <person name="Berezikov E."/>
        </authorList>
    </citation>
    <scope>NUCLEOTIDE SEQUENCE [LARGE SCALE GENOMIC DNA]</scope>
    <source>
        <strain evidence="4">DV1</strain>
        <tissue evidence="4">Whole organism</tissue>
    </source>
</reference>
<feature type="compositionally biased region" description="Pro residues" evidence="2">
    <location>
        <begin position="57"/>
        <end position="71"/>
    </location>
</feature>
<dbReference type="Pfam" id="PF02862">
    <property type="entry name" value="DDHD"/>
    <property type="match status" value="1"/>
</dbReference>
<evidence type="ECO:0000313" key="5">
    <source>
        <dbReference type="Proteomes" id="UP000215902"/>
    </source>
</evidence>
<feature type="compositionally biased region" description="Acidic residues" evidence="2">
    <location>
        <begin position="90"/>
        <end position="99"/>
    </location>
</feature>
<dbReference type="EMBL" id="NIVC01002192">
    <property type="protein sequence ID" value="PAA60117.1"/>
    <property type="molecule type" value="Genomic_DNA"/>
</dbReference>
<feature type="compositionally biased region" description="Low complexity" evidence="2">
    <location>
        <begin position="140"/>
        <end position="163"/>
    </location>
</feature>
<dbReference type="InterPro" id="IPR057825">
    <property type="entry name" value="WWE_SEC23-DDH2"/>
</dbReference>
<dbReference type="InterPro" id="IPR058055">
    <property type="entry name" value="PA-PLA1"/>
</dbReference>
<proteinExistence type="inferred from homology"/>
<dbReference type="STRING" id="282301.A0A267EGU6"/>
<dbReference type="PANTHER" id="PTHR23509">
    <property type="entry name" value="PA-PL1 PHOSPHOLIPASE FAMILY"/>
    <property type="match status" value="1"/>
</dbReference>
<evidence type="ECO:0000313" key="4">
    <source>
        <dbReference type="EMBL" id="PAA60117.1"/>
    </source>
</evidence>
<protein>
    <recommendedName>
        <fullName evidence="3">DDHD domain-containing protein</fullName>
    </recommendedName>
</protein>
<feature type="compositionally biased region" description="Basic and acidic residues" evidence="2">
    <location>
        <begin position="16"/>
        <end position="28"/>
    </location>
</feature>
<keyword evidence="5" id="KW-1185">Reference proteome</keyword>
<feature type="region of interest" description="Disordered" evidence="2">
    <location>
        <begin position="1"/>
        <end position="40"/>
    </location>
</feature>
<dbReference type="InterPro" id="IPR001660">
    <property type="entry name" value="SAM"/>
</dbReference>
<feature type="compositionally biased region" description="Pro residues" evidence="2">
    <location>
        <begin position="898"/>
        <end position="943"/>
    </location>
</feature>
<dbReference type="OrthoDB" id="69269at2759"/>
<dbReference type="Pfam" id="PF23464">
    <property type="entry name" value="WWE_3"/>
    <property type="match status" value="1"/>
</dbReference>
<feature type="compositionally biased region" description="Pro residues" evidence="2">
    <location>
        <begin position="1001"/>
        <end position="1046"/>
    </location>
</feature>
<evidence type="ECO:0000256" key="1">
    <source>
        <dbReference type="ARBA" id="ARBA00038464"/>
    </source>
</evidence>
<dbReference type="Proteomes" id="UP000215902">
    <property type="component" value="Unassembled WGS sequence"/>
</dbReference>
<dbReference type="PROSITE" id="PS51043">
    <property type="entry name" value="DDHD"/>
    <property type="match status" value="1"/>
</dbReference>
<dbReference type="Gene3D" id="1.10.150.50">
    <property type="entry name" value="Transcription Factor, Ets-1"/>
    <property type="match status" value="1"/>
</dbReference>